<evidence type="ECO:0000313" key="2">
    <source>
        <dbReference type="EMBL" id="CDW48116.1"/>
    </source>
</evidence>
<dbReference type="AlphaFoldDB" id="A0A0K2VE04"/>
<organism evidence="2">
    <name type="scientific">Lepeophtheirus salmonis</name>
    <name type="common">Salmon louse</name>
    <name type="synonym">Caligus salmonis</name>
    <dbReference type="NCBI Taxonomy" id="72036"/>
    <lineage>
        <taxon>Eukaryota</taxon>
        <taxon>Metazoa</taxon>
        <taxon>Ecdysozoa</taxon>
        <taxon>Arthropoda</taxon>
        <taxon>Crustacea</taxon>
        <taxon>Multicrustacea</taxon>
        <taxon>Hexanauplia</taxon>
        <taxon>Copepoda</taxon>
        <taxon>Siphonostomatoida</taxon>
        <taxon>Caligidae</taxon>
        <taxon>Lepeophtheirus</taxon>
    </lineage>
</organism>
<reference evidence="2" key="1">
    <citation type="submission" date="2014-05" db="EMBL/GenBank/DDBJ databases">
        <authorList>
            <person name="Chronopoulou M."/>
        </authorList>
    </citation>
    <scope>NUCLEOTIDE SEQUENCE</scope>
    <source>
        <tissue evidence="2">Whole organism</tissue>
    </source>
</reference>
<sequence length="78" mass="8816">MLHPWHVRQIDQTLELLALQNKPPLLFRDLETQMESNLPHAIAGSRVPRRRGFTAMPSKLLSPSNPLDPPRARITAAT</sequence>
<evidence type="ECO:0000256" key="1">
    <source>
        <dbReference type="SAM" id="MobiDB-lite"/>
    </source>
</evidence>
<accession>A0A0K2VE04</accession>
<dbReference type="EMBL" id="HACA01030755">
    <property type="protein sequence ID" value="CDW48116.1"/>
    <property type="molecule type" value="Transcribed_RNA"/>
</dbReference>
<name>A0A0K2VE04_LEPSM</name>
<proteinExistence type="predicted"/>
<feature type="region of interest" description="Disordered" evidence="1">
    <location>
        <begin position="56"/>
        <end position="78"/>
    </location>
</feature>
<protein>
    <submittedName>
        <fullName evidence="2">Uncharacterized protein</fullName>
    </submittedName>
</protein>